<name>A0AAN9I6E2_CLITE</name>
<reference evidence="1 2" key="1">
    <citation type="submission" date="2024-01" db="EMBL/GenBank/DDBJ databases">
        <title>The genomes of 5 underutilized Papilionoideae crops provide insights into root nodulation and disease resistance.</title>
        <authorList>
            <person name="Yuan L."/>
        </authorList>
    </citation>
    <scope>NUCLEOTIDE SEQUENCE [LARGE SCALE GENOMIC DNA]</scope>
    <source>
        <strain evidence="1">LY-2023</strain>
        <tissue evidence="1">Leaf</tissue>
    </source>
</reference>
<dbReference type="Proteomes" id="UP001359559">
    <property type="component" value="Unassembled WGS sequence"/>
</dbReference>
<evidence type="ECO:0000313" key="2">
    <source>
        <dbReference type="Proteomes" id="UP001359559"/>
    </source>
</evidence>
<gene>
    <name evidence="1" type="ORF">RJT34_32964</name>
</gene>
<sequence length="71" mass="8109">MLIGEGQGRKVEEDRAEAVATAAPKYGFSLWDSTMRVDIFKEGYCFALLQFWGRKKAMEEVDVSWVATFLQ</sequence>
<keyword evidence="2" id="KW-1185">Reference proteome</keyword>
<accession>A0AAN9I6E2</accession>
<organism evidence="1 2">
    <name type="scientific">Clitoria ternatea</name>
    <name type="common">Butterfly pea</name>
    <dbReference type="NCBI Taxonomy" id="43366"/>
    <lineage>
        <taxon>Eukaryota</taxon>
        <taxon>Viridiplantae</taxon>
        <taxon>Streptophyta</taxon>
        <taxon>Embryophyta</taxon>
        <taxon>Tracheophyta</taxon>
        <taxon>Spermatophyta</taxon>
        <taxon>Magnoliopsida</taxon>
        <taxon>eudicotyledons</taxon>
        <taxon>Gunneridae</taxon>
        <taxon>Pentapetalae</taxon>
        <taxon>rosids</taxon>
        <taxon>fabids</taxon>
        <taxon>Fabales</taxon>
        <taxon>Fabaceae</taxon>
        <taxon>Papilionoideae</taxon>
        <taxon>50 kb inversion clade</taxon>
        <taxon>NPAAA clade</taxon>
        <taxon>indigoferoid/millettioid clade</taxon>
        <taxon>Phaseoleae</taxon>
        <taxon>Clitoria</taxon>
    </lineage>
</organism>
<dbReference type="AlphaFoldDB" id="A0AAN9I6E2"/>
<proteinExistence type="predicted"/>
<protein>
    <submittedName>
        <fullName evidence="1">Uncharacterized protein</fullName>
    </submittedName>
</protein>
<comment type="caution">
    <text evidence="1">The sequence shown here is derived from an EMBL/GenBank/DDBJ whole genome shotgun (WGS) entry which is preliminary data.</text>
</comment>
<dbReference type="EMBL" id="JAYKXN010000008">
    <property type="protein sequence ID" value="KAK7265345.1"/>
    <property type="molecule type" value="Genomic_DNA"/>
</dbReference>
<evidence type="ECO:0000313" key="1">
    <source>
        <dbReference type="EMBL" id="KAK7265345.1"/>
    </source>
</evidence>